<feature type="compositionally biased region" description="Low complexity" evidence="1">
    <location>
        <begin position="20"/>
        <end position="29"/>
    </location>
</feature>
<feature type="compositionally biased region" description="Basic residues" evidence="1">
    <location>
        <begin position="409"/>
        <end position="418"/>
    </location>
</feature>
<feature type="compositionally biased region" description="Low complexity" evidence="1">
    <location>
        <begin position="259"/>
        <end position="270"/>
    </location>
</feature>
<gene>
    <name evidence="2" type="ORF">AVDCRST_MAG47-2505</name>
</gene>
<feature type="compositionally biased region" description="Low complexity" evidence="1">
    <location>
        <begin position="167"/>
        <end position="180"/>
    </location>
</feature>
<feature type="compositionally biased region" description="Basic and acidic residues" evidence="1">
    <location>
        <begin position="55"/>
        <end position="65"/>
    </location>
</feature>
<feature type="compositionally biased region" description="Basic residues" evidence="1">
    <location>
        <begin position="326"/>
        <end position="335"/>
    </location>
</feature>
<evidence type="ECO:0000313" key="2">
    <source>
        <dbReference type="EMBL" id="CAA9385461.1"/>
    </source>
</evidence>
<sequence>VPPDDDPRAGPRRRATEGSAPDAVAGRRAAAARRDRLPADPGPGRVPRVRQRRRGGVDGRCDRRLVRGRRAVQAPAGDPGPAHGAGAEAQGDVRSRARGVRQRELPPGGRHPDPRPGGGARLQGRRLAGPRGERPPPRRGGLRAAADGVGADPRRGRRRPHQHRARAAVPGGADQPARRQPAPRDRRGRGARQLRRHADRRGAPLADRQRGHVLRRGRRAGAVVGAGGPQRARHPPAARRDRRVAGGHPPRAVPPLPSRARQAAQGAGRRAAARPRHHRPDGAVQGAVPRPPPGVGDLHLAVERAAPRDHRSAPGDRRRAREAGRGRGHHLRRAAPVRPGDAHPDRRAGRLPERLPHQPLRQRADLGHHPHDRPVGRQGGLAEDRAAGRQGPAVHPDQRHDRGWARRADHPRRRGAVL</sequence>
<feature type="compositionally biased region" description="Basic and acidic residues" evidence="1">
    <location>
        <begin position="340"/>
        <end position="375"/>
    </location>
</feature>
<evidence type="ECO:0000256" key="1">
    <source>
        <dbReference type="SAM" id="MobiDB-lite"/>
    </source>
</evidence>
<feature type="non-terminal residue" evidence="2">
    <location>
        <position position="418"/>
    </location>
</feature>
<reference evidence="2" key="1">
    <citation type="submission" date="2020-02" db="EMBL/GenBank/DDBJ databases">
        <authorList>
            <person name="Meier V. D."/>
        </authorList>
    </citation>
    <scope>NUCLEOTIDE SEQUENCE</scope>
    <source>
        <strain evidence="2">AVDCRST_MAG47</strain>
    </source>
</reference>
<feature type="non-terminal residue" evidence="2">
    <location>
        <position position="1"/>
    </location>
</feature>
<feature type="compositionally biased region" description="Basic residues" evidence="1">
    <location>
        <begin position="186"/>
        <end position="199"/>
    </location>
</feature>
<dbReference type="EMBL" id="CADCUK010000162">
    <property type="protein sequence ID" value="CAA9385461.1"/>
    <property type="molecule type" value="Genomic_DNA"/>
</dbReference>
<feature type="compositionally biased region" description="Basic and acidic residues" evidence="1">
    <location>
        <begin position="396"/>
        <end position="408"/>
    </location>
</feature>
<feature type="region of interest" description="Disordered" evidence="1">
    <location>
        <begin position="1"/>
        <end position="418"/>
    </location>
</feature>
<feature type="compositionally biased region" description="Basic and acidic residues" evidence="1">
    <location>
        <begin position="300"/>
        <end position="325"/>
    </location>
</feature>
<feature type="compositionally biased region" description="Low complexity" evidence="1">
    <location>
        <begin position="142"/>
        <end position="151"/>
    </location>
</feature>
<organism evidence="2">
    <name type="scientific">uncultured Nocardioidaceae bacterium</name>
    <dbReference type="NCBI Taxonomy" id="253824"/>
    <lineage>
        <taxon>Bacteria</taxon>
        <taxon>Bacillati</taxon>
        <taxon>Actinomycetota</taxon>
        <taxon>Actinomycetes</taxon>
        <taxon>Propionibacteriales</taxon>
        <taxon>Nocardioidaceae</taxon>
        <taxon>environmental samples</taxon>
    </lineage>
</organism>
<feature type="compositionally biased region" description="Basic residues" evidence="1">
    <location>
        <begin position="231"/>
        <end position="242"/>
    </location>
</feature>
<accession>A0A6J4NET3</accession>
<dbReference type="AlphaFoldDB" id="A0A6J4NET3"/>
<protein>
    <submittedName>
        <fullName evidence="2">Probable membrane protein STY4873</fullName>
    </submittedName>
</protein>
<name>A0A6J4NET3_9ACTN</name>
<proteinExistence type="predicted"/>
<feature type="compositionally biased region" description="Basic residues" evidence="1">
    <location>
        <begin position="155"/>
        <end position="166"/>
    </location>
</feature>
<feature type="compositionally biased region" description="Low complexity" evidence="1">
    <location>
        <begin position="74"/>
        <end position="90"/>
    </location>
</feature>